<name>A0A377HMI0_GRIHO</name>
<dbReference type="Proteomes" id="UP000254512">
    <property type="component" value="Unassembled WGS sequence"/>
</dbReference>
<gene>
    <name evidence="1" type="ORF">NCTC11645_01789</name>
</gene>
<dbReference type="AlphaFoldDB" id="A0A377HMI0"/>
<evidence type="ECO:0000313" key="2">
    <source>
        <dbReference type="Proteomes" id="UP000254512"/>
    </source>
</evidence>
<protein>
    <submittedName>
        <fullName evidence="1">Uncharacterized protein</fullName>
    </submittedName>
</protein>
<proteinExistence type="predicted"/>
<dbReference type="STRING" id="673.AL542_17165"/>
<dbReference type="EMBL" id="UGHD01000002">
    <property type="protein sequence ID" value="STO57399.1"/>
    <property type="molecule type" value="Genomic_DNA"/>
</dbReference>
<reference evidence="1 2" key="1">
    <citation type="submission" date="2018-06" db="EMBL/GenBank/DDBJ databases">
        <authorList>
            <consortium name="Pathogen Informatics"/>
            <person name="Doyle S."/>
        </authorList>
    </citation>
    <scope>NUCLEOTIDE SEQUENCE [LARGE SCALE GENOMIC DNA]</scope>
    <source>
        <strain evidence="1 2">NCTC11645</strain>
    </source>
</reference>
<evidence type="ECO:0000313" key="1">
    <source>
        <dbReference type="EMBL" id="STO57399.1"/>
    </source>
</evidence>
<dbReference type="KEGG" id="gho:AL542_17165"/>
<sequence>MNFESSFVSVFYIQNQKAEEPATGFNVIRRFIDSQKRVDTGYLFIGIVIESTNGEWVIS</sequence>
<organism evidence="1 2">
    <name type="scientific">Grimontia hollisae</name>
    <name type="common">Vibrio hollisae</name>
    <dbReference type="NCBI Taxonomy" id="673"/>
    <lineage>
        <taxon>Bacteria</taxon>
        <taxon>Pseudomonadati</taxon>
        <taxon>Pseudomonadota</taxon>
        <taxon>Gammaproteobacteria</taxon>
        <taxon>Vibrionales</taxon>
        <taxon>Vibrionaceae</taxon>
        <taxon>Grimontia</taxon>
    </lineage>
</organism>
<accession>A0A377HMI0</accession>